<accession>A0A2Z2NTD9</accession>
<dbReference type="OrthoDB" id="9807558at2"/>
<dbReference type="Gene3D" id="1.10.10.10">
    <property type="entry name" value="Winged helix-like DNA-binding domain superfamily/Winged helix DNA-binding domain"/>
    <property type="match status" value="1"/>
</dbReference>
<gene>
    <name evidence="9" type="primary">iclR_2</name>
    <name evidence="9" type="ORF">IMCC3135_14565</name>
</gene>
<keyword evidence="2" id="KW-0238">DNA-binding</keyword>
<sequence>MKRPVIAAEPPKRGRGRPRLQHSDTEVSVVQALDRGLTLLQILAREGAVNLTDLSLQAGMPAPTAHRLLTTLMRQQFAAYNESTQMWTVGVQAYSVGSSYLARTSLVELAKPVMRTLMEETGETANLAVTEGGYVVFLSQVESNHPIRAYHRPGSRSHLHVSGIGKALLACRSKSEVEKILQKRGLPAFTPHTLSSPSALFENLELTRQRGWSFDNEEHFEGMRCVAAAITDAQGESLAGISVSGPSTRFPENHVAEIGPKVQRAAEQISRELGA</sequence>
<dbReference type="RefSeq" id="WP_088918255.1">
    <property type="nucleotide sequence ID" value="NZ_CP018632.1"/>
</dbReference>
<evidence type="ECO:0000256" key="4">
    <source>
        <dbReference type="ARBA" id="ARBA00040379"/>
    </source>
</evidence>
<name>A0A2Z2NTD9_9GAMM</name>
<protein>
    <recommendedName>
        <fullName evidence="4">HTH-type transcriptional repressor AllR</fullName>
    </recommendedName>
    <alternativeName>
        <fullName evidence="5">Negative regulator of allantoin and glyoxylate utilization operons</fullName>
    </alternativeName>
</protein>
<evidence type="ECO:0000256" key="2">
    <source>
        <dbReference type="ARBA" id="ARBA00023125"/>
    </source>
</evidence>
<dbReference type="InterPro" id="IPR036390">
    <property type="entry name" value="WH_DNA-bd_sf"/>
</dbReference>
<reference evidence="9 10" key="1">
    <citation type="submission" date="2016-12" db="EMBL/GenBank/DDBJ databases">
        <authorList>
            <person name="Song W.-J."/>
            <person name="Kurnit D.M."/>
        </authorList>
    </citation>
    <scope>NUCLEOTIDE SEQUENCE [LARGE SCALE GENOMIC DNA]</scope>
    <source>
        <strain evidence="9 10">IMCC3135</strain>
    </source>
</reference>
<dbReference type="InterPro" id="IPR050707">
    <property type="entry name" value="HTH_MetabolicPath_Reg"/>
</dbReference>
<dbReference type="AlphaFoldDB" id="A0A2Z2NTD9"/>
<dbReference type="InterPro" id="IPR005471">
    <property type="entry name" value="Tscrpt_reg_IclR_N"/>
</dbReference>
<dbReference type="PANTHER" id="PTHR30136">
    <property type="entry name" value="HELIX-TURN-HELIX TRANSCRIPTIONAL REGULATOR, ICLR FAMILY"/>
    <property type="match status" value="1"/>
</dbReference>
<keyword evidence="1" id="KW-0805">Transcription regulation</keyword>
<dbReference type="GO" id="GO:0003700">
    <property type="term" value="F:DNA-binding transcription factor activity"/>
    <property type="evidence" value="ECO:0007669"/>
    <property type="project" value="TreeGrafter"/>
</dbReference>
<evidence type="ECO:0000256" key="1">
    <source>
        <dbReference type="ARBA" id="ARBA00023015"/>
    </source>
</evidence>
<evidence type="ECO:0000256" key="6">
    <source>
        <dbReference type="SAM" id="MobiDB-lite"/>
    </source>
</evidence>
<dbReference type="Proteomes" id="UP000250079">
    <property type="component" value="Chromosome"/>
</dbReference>
<dbReference type="NCBIfam" id="NF045644">
    <property type="entry name" value="TransRegBhcR"/>
    <property type="match status" value="1"/>
</dbReference>
<dbReference type="InterPro" id="IPR014757">
    <property type="entry name" value="Tscrpt_reg_IclR_C"/>
</dbReference>
<feature type="domain" description="HTH iclR-type" evidence="7">
    <location>
        <begin position="30"/>
        <end position="91"/>
    </location>
</feature>
<dbReference type="GO" id="GO:0003677">
    <property type="term" value="F:DNA binding"/>
    <property type="evidence" value="ECO:0007669"/>
    <property type="project" value="UniProtKB-KW"/>
</dbReference>
<dbReference type="InterPro" id="IPR036388">
    <property type="entry name" value="WH-like_DNA-bd_sf"/>
</dbReference>
<evidence type="ECO:0000313" key="9">
    <source>
        <dbReference type="EMBL" id="ASJ72998.1"/>
    </source>
</evidence>
<dbReference type="PROSITE" id="PS51078">
    <property type="entry name" value="ICLR_ED"/>
    <property type="match status" value="1"/>
</dbReference>
<organism evidence="9 10">
    <name type="scientific">Granulosicoccus antarcticus IMCC3135</name>
    <dbReference type="NCBI Taxonomy" id="1192854"/>
    <lineage>
        <taxon>Bacteria</taxon>
        <taxon>Pseudomonadati</taxon>
        <taxon>Pseudomonadota</taxon>
        <taxon>Gammaproteobacteria</taxon>
        <taxon>Chromatiales</taxon>
        <taxon>Granulosicoccaceae</taxon>
        <taxon>Granulosicoccus</taxon>
    </lineage>
</organism>
<dbReference type="InterPro" id="IPR029016">
    <property type="entry name" value="GAF-like_dom_sf"/>
</dbReference>
<evidence type="ECO:0000259" key="7">
    <source>
        <dbReference type="PROSITE" id="PS51077"/>
    </source>
</evidence>
<dbReference type="PANTHER" id="PTHR30136:SF24">
    <property type="entry name" value="HTH-TYPE TRANSCRIPTIONAL REPRESSOR ALLR"/>
    <property type="match status" value="1"/>
</dbReference>
<keyword evidence="3" id="KW-0804">Transcription</keyword>
<dbReference type="Pfam" id="PF01614">
    <property type="entry name" value="IclR_C"/>
    <property type="match status" value="1"/>
</dbReference>
<feature type="domain" description="IclR-ED" evidence="8">
    <location>
        <begin position="92"/>
        <end position="275"/>
    </location>
</feature>
<dbReference type="KEGG" id="gai:IMCC3135_14565"/>
<dbReference type="EMBL" id="CP018632">
    <property type="protein sequence ID" value="ASJ72998.1"/>
    <property type="molecule type" value="Genomic_DNA"/>
</dbReference>
<evidence type="ECO:0000259" key="8">
    <source>
        <dbReference type="PROSITE" id="PS51078"/>
    </source>
</evidence>
<dbReference type="Gene3D" id="3.30.450.40">
    <property type="match status" value="1"/>
</dbReference>
<proteinExistence type="predicted"/>
<keyword evidence="10" id="KW-1185">Reference proteome</keyword>
<dbReference type="SUPFAM" id="SSF46785">
    <property type="entry name" value="Winged helix' DNA-binding domain"/>
    <property type="match status" value="1"/>
</dbReference>
<evidence type="ECO:0000256" key="3">
    <source>
        <dbReference type="ARBA" id="ARBA00023163"/>
    </source>
</evidence>
<dbReference type="Pfam" id="PF09339">
    <property type="entry name" value="HTH_IclR"/>
    <property type="match status" value="1"/>
</dbReference>
<feature type="region of interest" description="Disordered" evidence="6">
    <location>
        <begin position="1"/>
        <end position="23"/>
    </location>
</feature>
<evidence type="ECO:0000313" key="10">
    <source>
        <dbReference type="Proteomes" id="UP000250079"/>
    </source>
</evidence>
<dbReference type="GO" id="GO:0045892">
    <property type="term" value="P:negative regulation of DNA-templated transcription"/>
    <property type="evidence" value="ECO:0007669"/>
    <property type="project" value="TreeGrafter"/>
</dbReference>
<dbReference type="SMART" id="SM00346">
    <property type="entry name" value="HTH_ICLR"/>
    <property type="match status" value="1"/>
</dbReference>
<dbReference type="InterPro" id="IPR054844">
    <property type="entry name" value="TransRegBhcR"/>
</dbReference>
<evidence type="ECO:0000256" key="5">
    <source>
        <dbReference type="ARBA" id="ARBA00042627"/>
    </source>
</evidence>
<dbReference type="SUPFAM" id="SSF55781">
    <property type="entry name" value="GAF domain-like"/>
    <property type="match status" value="1"/>
</dbReference>
<dbReference type="PROSITE" id="PS51077">
    <property type="entry name" value="HTH_ICLR"/>
    <property type="match status" value="1"/>
</dbReference>